<proteinExistence type="predicted"/>
<evidence type="ECO:0000313" key="1">
    <source>
        <dbReference type="EMBL" id="MQX07831.1"/>
    </source>
</evidence>
<protein>
    <submittedName>
        <fullName evidence="1">Uncharacterized protein</fullName>
    </submittedName>
</protein>
<accession>A0A844A6F3</accession>
<reference evidence="1 2" key="1">
    <citation type="journal article" date="2013" name="Genome Biol.">
        <title>Comparative genomics of the core and accessory genomes of 48 Sinorhizobium strains comprising five genospecies.</title>
        <authorList>
            <person name="Sugawara M."/>
            <person name="Epstein B."/>
            <person name="Badgley B.D."/>
            <person name="Unno T."/>
            <person name="Xu L."/>
            <person name="Reese J."/>
            <person name="Gyaneshwar P."/>
            <person name="Denny R."/>
            <person name="Mudge J."/>
            <person name="Bharti A.K."/>
            <person name="Farmer A.D."/>
            <person name="May G.D."/>
            <person name="Woodward J.E."/>
            <person name="Medigue C."/>
            <person name="Vallenet D."/>
            <person name="Lajus A."/>
            <person name="Rouy Z."/>
            <person name="Martinez-Vaz B."/>
            <person name="Tiffin P."/>
            <person name="Young N.D."/>
            <person name="Sadowsky M.J."/>
        </authorList>
    </citation>
    <scope>NUCLEOTIDE SEQUENCE [LARGE SCALE GENOMIC DNA]</scope>
    <source>
        <strain evidence="1 2">USDA205</strain>
    </source>
</reference>
<gene>
    <name evidence="1" type="ORF">GHK48_05745</name>
</gene>
<dbReference type="EMBL" id="WISZ01000062">
    <property type="protein sequence ID" value="MQX07831.1"/>
    <property type="molecule type" value="Genomic_DNA"/>
</dbReference>
<dbReference type="GeneID" id="48977863"/>
<sequence length="49" mass="5565">MPKHNDDIRAGAAEAAEAFWQAQEPANQCLADQIRKGLRKHHVSKDRVR</sequence>
<dbReference type="Proteomes" id="UP000466694">
    <property type="component" value="Unassembled WGS sequence"/>
</dbReference>
<name>A0A844A6F3_RHIFR</name>
<dbReference type="AlphaFoldDB" id="A0A844A6F3"/>
<comment type="caution">
    <text evidence="1">The sequence shown here is derived from an EMBL/GenBank/DDBJ whole genome shotgun (WGS) entry which is preliminary data.</text>
</comment>
<organism evidence="1 2">
    <name type="scientific">Rhizobium fredii</name>
    <name type="common">Sinorhizobium fredii</name>
    <dbReference type="NCBI Taxonomy" id="380"/>
    <lineage>
        <taxon>Bacteria</taxon>
        <taxon>Pseudomonadati</taxon>
        <taxon>Pseudomonadota</taxon>
        <taxon>Alphaproteobacteria</taxon>
        <taxon>Hyphomicrobiales</taxon>
        <taxon>Rhizobiaceae</taxon>
        <taxon>Sinorhizobium/Ensifer group</taxon>
        <taxon>Sinorhizobium</taxon>
    </lineage>
</organism>
<evidence type="ECO:0000313" key="2">
    <source>
        <dbReference type="Proteomes" id="UP000466694"/>
    </source>
</evidence>
<dbReference type="RefSeq" id="WP_153451367.1">
    <property type="nucleotide sequence ID" value="NZ_BJNI01000167.1"/>
</dbReference>